<feature type="compositionally biased region" description="Basic and acidic residues" evidence="1">
    <location>
        <begin position="470"/>
        <end position="481"/>
    </location>
</feature>
<reference evidence="3" key="1">
    <citation type="submission" date="2022-09" db="EMBL/GenBank/DDBJ databases">
        <authorList>
            <person name="Vucak M."/>
            <person name="Davison A.J."/>
        </authorList>
    </citation>
    <scope>NUCLEOTIDE SEQUENCE</scope>
    <source>
        <strain evidence="2">Mnat29</strain>
        <strain evidence="3">Mnat36</strain>
    </source>
</reference>
<dbReference type="EMBL" id="OP429122">
    <property type="protein sequence ID" value="WEG68898.1"/>
    <property type="molecule type" value="Genomic_DNA"/>
</dbReference>
<feature type="compositionally biased region" description="Basic and acidic residues" evidence="1">
    <location>
        <begin position="69"/>
        <end position="78"/>
    </location>
</feature>
<sequence>METTSATRATGTSDHAVGHSSSNTRAKRAPFATDSYVNRENKHRYRRKRTRSDEADTIAHRKRIRYSRYGHDQAEPSRPRYSSESTHAYHRREKALRYSGSPTNIYRREHRRSESDRHERRFHPPRSHEIHRTAPRHSYPDTPAINEAKSMQYAANHKLTAAEGFIRSVSGTYKMMNRAEDRKRILANQLPSCIKSKSIANSFIFCTSADGDMLESEVASMRRHQKSVTDFARLDHAIHNVSCRIRRRPVIGILTTQQISTIRAVRIISIAFNRIVYVARIKHYCDRESRLSHYLRDQLTKRCSEGSRLNFGIRRFISCVDVEKYKDLCLILVGMLCQTPHMWARSIRLLSRLKIFFQNVIIKMFSDEKIDLREVFEFQYHSAAQKILSQVKQYTHSAFVLNDAVHTIADMIRQRQSISSTQSPHSPTDNTCDEEDYATFSPPRTPSPRPDDSNDDFDLYIKNQSETSSDDEHHRTSKDTDTESSTTDSQSTVKTPRYEDSDSENDDKQNYSDPFSPTRKSPSTHTSDTHSTSSCSSPSSSESSKTSSSNSTSRSSYSPQPPQRSPEPIVFHTGRLITSTEPTNTETNNPYVSADNFISVHFGRSSSPSPQMSHECINIMLETPN</sequence>
<dbReference type="EMBL" id="OP429121">
    <property type="protein sequence ID" value="WEG68762.1"/>
    <property type="molecule type" value="Genomic_DNA"/>
</dbReference>
<evidence type="ECO:0000313" key="2">
    <source>
        <dbReference type="EMBL" id="WEG68762.1"/>
    </source>
</evidence>
<accession>A0A9Y1N5T0</accession>
<proteinExistence type="predicted"/>
<dbReference type="EMBL" id="OP429138">
    <property type="protein sequence ID" value="WEG71126.1"/>
    <property type="molecule type" value="Genomic_DNA"/>
</dbReference>
<dbReference type="InterPro" id="IPR058046">
    <property type="entry name" value="UL34"/>
</dbReference>
<gene>
    <name evidence="3" type="primary">M34</name>
</gene>
<protein>
    <submittedName>
        <fullName evidence="3">Protein UL34</fullName>
    </submittedName>
</protein>
<feature type="compositionally biased region" description="Basic and acidic residues" evidence="1">
    <location>
        <begin position="496"/>
        <end position="510"/>
    </location>
</feature>
<feature type="compositionally biased region" description="Low complexity" evidence="1">
    <location>
        <begin position="483"/>
        <end position="492"/>
    </location>
</feature>
<name>A0A9Y1N5T0_9BETA</name>
<feature type="region of interest" description="Disordered" evidence="1">
    <location>
        <begin position="1"/>
        <end position="139"/>
    </location>
</feature>
<reference evidence="3" key="2">
    <citation type="submission" date="2023-06" db="EMBL/GenBank/DDBJ databases">
        <title>Isolation and genome sequencing of cytomegaloviruses from Natal multimammate mice (Mastomys natalensis).</title>
        <authorList>
            <person name="Jarvis M.A."/>
            <person name="Davison A.J."/>
        </authorList>
    </citation>
    <scope>NUCLEOTIDE SEQUENCE</scope>
    <source>
        <strain evidence="2">Mnat29</strain>
        <strain evidence="3">Mnat36</strain>
    </source>
</reference>
<feature type="compositionally biased region" description="Polar residues" evidence="1">
    <location>
        <begin position="511"/>
        <end position="520"/>
    </location>
</feature>
<feature type="compositionally biased region" description="Low complexity" evidence="1">
    <location>
        <begin position="521"/>
        <end position="558"/>
    </location>
</feature>
<feature type="compositionally biased region" description="Polar residues" evidence="1">
    <location>
        <begin position="1"/>
        <end position="24"/>
    </location>
</feature>
<feature type="compositionally biased region" description="Basic residues" evidence="1">
    <location>
        <begin position="41"/>
        <end position="50"/>
    </location>
</feature>
<dbReference type="Pfam" id="PF25722">
    <property type="entry name" value="CMV_UL34"/>
    <property type="match status" value="1"/>
</dbReference>
<evidence type="ECO:0000256" key="1">
    <source>
        <dbReference type="SAM" id="MobiDB-lite"/>
    </source>
</evidence>
<feature type="region of interest" description="Disordered" evidence="1">
    <location>
        <begin position="415"/>
        <end position="568"/>
    </location>
</feature>
<evidence type="ECO:0000313" key="3">
    <source>
        <dbReference type="EMBL" id="WEG68898.1"/>
    </source>
</evidence>
<organism evidence="3">
    <name type="scientific">Mastomys natalensis cytomegalovirus 1</name>
    <dbReference type="NCBI Taxonomy" id="2973541"/>
    <lineage>
        <taxon>Viruses</taxon>
        <taxon>Duplodnaviria</taxon>
        <taxon>Heunggongvirae</taxon>
        <taxon>Peploviricota</taxon>
        <taxon>Herviviricetes</taxon>
        <taxon>Herpesvirales</taxon>
        <taxon>Orthoherpesviridae</taxon>
        <taxon>Betaherpesvirinae</taxon>
        <taxon>Muromegalovirus</taxon>
    </lineage>
</organism>